<feature type="domain" description="Response regulatory" evidence="7">
    <location>
        <begin position="2"/>
        <end position="116"/>
    </location>
</feature>
<evidence type="ECO:0000256" key="4">
    <source>
        <dbReference type="ARBA" id="ARBA00023163"/>
    </source>
</evidence>
<protein>
    <recommendedName>
        <fullName evidence="1">Stage 0 sporulation protein A homolog</fullName>
    </recommendedName>
</protein>
<dbReference type="EMBL" id="ADLN01000057">
    <property type="protein sequence ID" value="EHI59459.1"/>
    <property type="molecule type" value="Genomic_DNA"/>
</dbReference>
<dbReference type="PROSITE" id="PS50110">
    <property type="entry name" value="RESPONSE_REGULATORY"/>
    <property type="match status" value="1"/>
</dbReference>
<dbReference type="InterPro" id="IPR011006">
    <property type="entry name" value="CheY-like_superfamily"/>
</dbReference>
<evidence type="ECO:0000313" key="9">
    <source>
        <dbReference type="Proteomes" id="UP000005384"/>
    </source>
</evidence>
<sequence>MKVVIVDDEINILEDIKRNLARIGEHECVGAFTSSLEALKFVYKNQVELAILDIEMPGLNGIDLASMMRDIWPQIQFIFVTGYDDYALAAYRLHAMEYITKPFSYSDFNRAVNRVGLLVEQLSEVSEKKDDKIMVRTFGKFDVYVGDSPVFFKYSKSKELFAYLVNARGGDVSMEQVISVLWEERTYDSKVKQLYRKAVSVMRNTFREAGCEQICSYYRSYLAASMGTFECDYYQFMDGNEKVRKTFLGNYMPEYSWAEETNAMLQNMLV</sequence>
<comment type="function">
    <text evidence="5">May play the central regulatory role in sporulation. It may be an element of the effector pathway responsible for the activation of sporulation genes in response to nutritional stress. Spo0A may act in concert with spo0H (a sigma factor) to control the expression of some genes that are critical to the sporulation process.</text>
</comment>
<evidence type="ECO:0000256" key="1">
    <source>
        <dbReference type="ARBA" id="ARBA00018672"/>
    </source>
</evidence>
<dbReference type="Gene3D" id="3.40.50.2300">
    <property type="match status" value="1"/>
</dbReference>
<name>G5IG97_9FIRM</name>
<evidence type="ECO:0000259" key="7">
    <source>
        <dbReference type="PROSITE" id="PS50110"/>
    </source>
</evidence>
<dbReference type="Proteomes" id="UP000005384">
    <property type="component" value="Unassembled WGS sequence"/>
</dbReference>
<keyword evidence="2" id="KW-0805">Transcription regulation</keyword>
<dbReference type="AlphaFoldDB" id="G5IG97"/>
<keyword evidence="9" id="KW-1185">Reference proteome</keyword>
<evidence type="ECO:0000313" key="8">
    <source>
        <dbReference type="EMBL" id="EHI59459.1"/>
    </source>
</evidence>
<dbReference type="OrthoDB" id="3190595at2"/>
<dbReference type="GO" id="GO:0000976">
    <property type="term" value="F:transcription cis-regulatory region binding"/>
    <property type="evidence" value="ECO:0007669"/>
    <property type="project" value="TreeGrafter"/>
</dbReference>
<dbReference type="GO" id="GO:0006355">
    <property type="term" value="P:regulation of DNA-templated transcription"/>
    <property type="evidence" value="ECO:0007669"/>
    <property type="project" value="TreeGrafter"/>
</dbReference>
<keyword evidence="6" id="KW-0597">Phosphoprotein</keyword>
<comment type="caution">
    <text evidence="8">The sequence shown here is derived from an EMBL/GenBank/DDBJ whole genome shotgun (WGS) entry which is preliminary data.</text>
</comment>
<keyword evidence="3" id="KW-0238">DNA-binding</keyword>
<dbReference type="PANTHER" id="PTHR48111:SF17">
    <property type="entry name" value="TRANSCRIPTIONAL REGULATORY PROTEIN YPDB"/>
    <property type="match status" value="1"/>
</dbReference>
<dbReference type="GO" id="GO:0032993">
    <property type="term" value="C:protein-DNA complex"/>
    <property type="evidence" value="ECO:0007669"/>
    <property type="project" value="TreeGrafter"/>
</dbReference>
<dbReference type="Pfam" id="PF00072">
    <property type="entry name" value="Response_reg"/>
    <property type="match status" value="1"/>
</dbReference>
<proteinExistence type="predicted"/>
<dbReference type="InterPro" id="IPR001789">
    <property type="entry name" value="Sig_transdc_resp-reg_receiver"/>
</dbReference>
<dbReference type="GO" id="GO:0000156">
    <property type="term" value="F:phosphorelay response regulator activity"/>
    <property type="evidence" value="ECO:0007669"/>
    <property type="project" value="TreeGrafter"/>
</dbReference>
<organism evidence="8 9">
    <name type="scientific">Hungatella hathewayi WAL-18680</name>
    <dbReference type="NCBI Taxonomy" id="742737"/>
    <lineage>
        <taxon>Bacteria</taxon>
        <taxon>Bacillati</taxon>
        <taxon>Bacillota</taxon>
        <taxon>Clostridia</taxon>
        <taxon>Lachnospirales</taxon>
        <taxon>Lachnospiraceae</taxon>
        <taxon>Hungatella</taxon>
    </lineage>
</organism>
<dbReference type="HOGENOM" id="CLU_000445_14_3_9"/>
<evidence type="ECO:0000256" key="2">
    <source>
        <dbReference type="ARBA" id="ARBA00023015"/>
    </source>
</evidence>
<dbReference type="PATRIC" id="fig|742737.3.peg.2541"/>
<dbReference type="SMART" id="SM00448">
    <property type="entry name" value="REC"/>
    <property type="match status" value="1"/>
</dbReference>
<feature type="modified residue" description="4-aspartylphosphate" evidence="6">
    <location>
        <position position="53"/>
    </location>
</feature>
<gene>
    <name evidence="8" type="ORF">HMPREF9473_02525</name>
</gene>
<evidence type="ECO:0000256" key="5">
    <source>
        <dbReference type="ARBA" id="ARBA00024867"/>
    </source>
</evidence>
<reference evidence="8 9" key="1">
    <citation type="submission" date="2011-08" db="EMBL/GenBank/DDBJ databases">
        <title>The Genome Sequence of Clostridium hathewayi WAL-18680.</title>
        <authorList>
            <consortium name="The Broad Institute Genome Sequencing Platform"/>
            <person name="Earl A."/>
            <person name="Ward D."/>
            <person name="Feldgarden M."/>
            <person name="Gevers D."/>
            <person name="Finegold S.M."/>
            <person name="Summanen P.H."/>
            <person name="Molitoris D.R."/>
            <person name="Song M."/>
            <person name="Daigneault M."/>
            <person name="Allen-Vercoe E."/>
            <person name="Young S.K."/>
            <person name="Zeng Q."/>
            <person name="Gargeya S."/>
            <person name="Fitzgerald M."/>
            <person name="Haas B."/>
            <person name="Abouelleil A."/>
            <person name="Alvarado L."/>
            <person name="Arachchi H.M."/>
            <person name="Berlin A."/>
            <person name="Brown A."/>
            <person name="Chapman S.B."/>
            <person name="Chen Z."/>
            <person name="Dunbar C."/>
            <person name="Freedman E."/>
            <person name="Gearin G."/>
            <person name="Gellesch M."/>
            <person name="Goldberg J."/>
            <person name="Griggs A."/>
            <person name="Gujja S."/>
            <person name="Heiman D."/>
            <person name="Howarth C."/>
            <person name="Larson L."/>
            <person name="Lui A."/>
            <person name="MacDonald P.J.P."/>
            <person name="Montmayeur A."/>
            <person name="Murphy C."/>
            <person name="Neiman D."/>
            <person name="Pearson M."/>
            <person name="Priest M."/>
            <person name="Roberts A."/>
            <person name="Saif S."/>
            <person name="Shea T."/>
            <person name="Shenoy N."/>
            <person name="Sisk P."/>
            <person name="Stolte C."/>
            <person name="Sykes S."/>
            <person name="Wortman J."/>
            <person name="Nusbaum C."/>
            <person name="Birren B."/>
        </authorList>
    </citation>
    <scope>NUCLEOTIDE SEQUENCE [LARGE SCALE GENOMIC DNA]</scope>
    <source>
        <strain evidence="8 9">WAL-18680</strain>
    </source>
</reference>
<dbReference type="GO" id="GO:0005829">
    <property type="term" value="C:cytosol"/>
    <property type="evidence" value="ECO:0007669"/>
    <property type="project" value="TreeGrafter"/>
</dbReference>
<dbReference type="InterPro" id="IPR036388">
    <property type="entry name" value="WH-like_DNA-bd_sf"/>
</dbReference>
<dbReference type="PANTHER" id="PTHR48111">
    <property type="entry name" value="REGULATOR OF RPOS"/>
    <property type="match status" value="1"/>
</dbReference>
<dbReference type="RefSeq" id="WP_006780504.1">
    <property type="nucleotide sequence ID" value="NZ_CP040506.1"/>
</dbReference>
<accession>G5IG97</accession>
<dbReference type="Gene3D" id="1.10.10.10">
    <property type="entry name" value="Winged helix-like DNA-binding domain superfamily/Winged helix DNA-binding domain"/>
    <property type="match status" value="1"/>
</dbReference>
<dbReference type="SUPFAM" id="SSF52172">
    <property type="entry name" value="CheY-like"/>
    <property type="match status" value="1"/>
</dbReference>
<evidence type="ECO:0000256" key="3">
    <source>
        <dbReference type="ARBA" id="ARBA00023125"/>
    </source>
</evidence>
<dbReference type="InterPro" id="IPR039420">
    <property type="entry name" value="WalR-like"/>
</dbReference>
<dbReference type="CDD" id="cd17536">
    <property type="entry name" value="REC_YesN-like"/>
    <property type="match status" value="1"/>
</dbReference>
<evidence type="ECO:0000256" key="6">
    <source>
        <dbReference type="PROSITE-ProRule" id="PRU00169"/>
    </source>
</evidence>
<keyword evidence="4" id="KW-0804">Transcription</keyword>